<dbReference type="EC" id="3.1.4.-" evidence="2"/>
<dbReference type="InterPro" id="IPR041802">
    <property type="entry name" value="MPP_YfcE"/>
</dbReference>
<dbReference type="GO" id="GO:0016787">
    <property type="term" value="F:hydrolase activity"/>
    <property type="evidence" value="ECO:0007669"/>
    <property type="project" value="UniProtKB-UniRule"/>
</dbReference>
<dbReference type="Pfam" id="PF12850">
    <property type="entry name" value="Metallophos_2"/>
    <property type="match status" value="1"/>
</dbReference>
<feature type="domain" description="Calcineurin-like phosphoesterase" evidence="3">
    <location>
        <begin position="1"/>
        <end position="145"/>
    </location>
</feature>
<dbReference type="InterPro" id="IPR000979">
    <property type="entry name" value="Phosphodiesterase_MJ0936/Vps29"/>
</dbReference>
<accession>A0A942TPE4</accession>
<evidence type="ECO:0000256" key="1">
    <source>
        <dbReference type="ARBA" id="ARBA00008950"/>
    </source>
</evidence>
<dbReference type="NCBIfam" id="TIGR00040">
    <property type="entry name" value="yfcE"/>
    <property type="match status" value="1"/>
</dbReference>
<dbReference type="RefSeq" id="WP_213110490.1">
    <property type="nucleotide sequence ID" value="NZ_JAGYPJ010000001.1"/>
</dbReference>
<sequence length="168" mass="18611">MKLLVVSDSHGNKVVLEELKGTYQDRVDAMIHCGDSELSADNPALIGFAAVRGNCDLDSKLPNELILKMDDSVIYVAHGHLHQIKSSLLTISYRAKEVGADFVFFGHSHLLGVEMIDGTIYLNPGSILLPRGGNEKTYAIITKENSVITVQYFNEHHEELTELKSVFQ</sequence>
<name>A0A942TPE4_9BACI</name>
<dbReference type="PANTHER" id="PTHR11124">
    <property type="entry name" value="VACUOLAR SORTING PROTEIN VPS29"/>
    <property type="match status" value="1"/>
</dbReference>
<evidence type="ECO:0000256" key="2">
    <source>
        <dbReference type="RuleBase" id="RU362039"/>
    </source>
</evidence>
<dbReference type="AlphaFoldDB" id="A0A942TPE4"/>
<comment type="cofactor">
    <cofactor evidence="2">
        <name>a divalent metal cation</name>
        <dbReference type="ChEBI" id="CHEBI:60240"/>
    </cofactor>
</comment>
<dbReference type="CDD" id="cd00841">
    <property type="entry name" value="MPP_YfcE"/>
    <property type="match status" value="1"/>
</dbReference>
<dbReference type="EMBL" id="JAGYPJ010000001">
    <property type="protein sequence ID" value="MBS4199854.1"/>
    <property type="molecule type" value="Genomic_DNA"/>
</dbReference>
<evidence type="ECO:0000259" key="3">
    <source>
        <dbReference type="Pfam" id="PF12850"/>
    </source>
</evidence>
<evidence type="ECO:0000313" key="4">
    <source>
        <dbReference type="EMBL" id="MBS4199854.1"/>
    </source>
</evidence>
<comment type="caution">
    <text evidence="4">The sequence shown here is derived from an EMBL/GenBank/DDBJ whole genome shotgun (WGS) entry which is preliminary data.</text>
</comment>
<dbReference type="SUPFAM" id="SSF56300">
    <property type="entry name" value="Metallo-dependent phosphatases"/>
    <property type="match status" value="1"/>
</dbReference>
<dbReference type="InterPro" id="IPR024654">
    <property type="entry name" value="Calcineurin-like_PHP_lpxH"/>
</dbReference>
<keyword evidence="2" id="KW-0479">Metal-binding</keyword>
<gene>
    <name evidence="4" type="ORF">KHA93_09310</name>
</gene>
<dbReference type="InterPro" id="IPR029052">
    <property type="entry name" value="Metallo-depent_PP-like"/>
</dbReference>
<proteinExistence type="inferred from homology"/>
<evidence type="ECO:0000313" key="5">
    <source>
        <dbReference type="Proteomes" id="UP000682713"/>
    </source>
</evidence>
<protein>
    <recommendedName>
        <fullName evidence="2">Phosphoesterase</fullName>
        <ecNumber evidence="2">3.1.4.-</ecNumber>
    </recommendedName>
</protein>
<dbReference type="GO" id="GO:0046872">
    <property type="term" value="F:metal ion binding"/>
    <property type="evidence" value="ECO:0007669"/>
    <property type="project" value="UniProtKB-KW"/>
</dbReference>
<reference evidence="4 5" key="1">
    <citation type="submission" date="2021-05" db="EMBL/GenBank/DDBJ databases">
        <title>Novel Bacillus species.</title>
        <authorList>
            <person name="Liu G."/>
        </authorList>
    </citation>
    <scope>NUCLEOTIDE SEQUENCE [LARGE SCALE GENOMIC DNA]</scope>
    <source>
        <strain evidence="4 5">FJAT-49732</strain>
    </source>
</reference>
<dbReference type="Proteomes" id="UP000682713">
    <property type="component" value="Unassembled WGS sequence"/>
</dbReference>
<dbReference type="Gene3D" id="3.60.21.10">
    <property type="match status" value="1"/>
</dbReference>
<comment type="similarity">
    <text evidence="1 2">Belongs to the metallophosphoesterase superfamily. YfcE family.</text>
</comment>
<keyword evidence="5" id="KW-1185">Reference proteome</keyword>
<organism evidence="4 5">
    <name type="scientific">Lederbergia citrisecunda</name>
    <dbReference type="NCBI Taxonomy" id="2833583"/>
    <lineage>
        <taxon>Bacteria</taxon>
        <taxon>Bacillati</taxon>
        <taxon>Bacillota</taxon>
        <taxon>Bacilli</taxon>
        <taxon>Bacillales</taxon>
        <taxon>Bacillaceae</taxon>
        <taxon>Lederbergia</taxon>
    </lineage>
</organism>